<dbReference type="KEGG" id="ipc:IPA_02440"/>
<proteinExistence type="predicted"/>
<protein>
    <submittedName>
        <fullName evidence="1">Uncharacterized protein</fullName>
    </submittedName>
</protein>
<gene>
    <name evidence="1" type="ORF">IPA_02440</name>
</gene>
<keyword evidence="2" id="KW-1185">Reference proteome</keyword>
<name>A0A977KAU1_9CREN</name>
<evidence type="ECO:0000313" key="2">
    <source>
        <dbReference type="Proteomes" id="UP001063698"/>
    </source>
</evidence>
<sequence>MKFLLSLVSKELEDVIKDLVNPFESLLELYTFKDAKQYESKLLDIASALGVPKEEASDLNALLKKLLESKK</sequence>
<accession>A0A977KAU1</accession>
<reference evidence="1" key="1">
    <citation type="submission" date="2013-11" db="EMBL/GenBank/DDBJ databases">
        <title>Comparative genomics of Ignicoccus.</title>
        <authorList>
            <person name="Podar M."/>
        </authorList>
    </citation>
    <scope>NUCLEOTIDE SEQUENCE</scope>
    <source>
        <strain evidence="1">DSM 13166</strain>
    </source>
</reference>
<organism evidence="1 2">
    <name type="scientific">Ignicoccus pacificus DSM 13166</name>
    <dbReference type="NCBI Taxonomy" id="940294"/>
    <lineage>
        <taxon>Archaea</taxon>
        <taxon>Thermoproteota</taxon>
        <taxon>Thermoprotei</taxon>
        <taxon>Desulfurococcales</taxon>
        <taxon>Desulfurococcaceae</taxon>
        <taxon>Ignicoccus</taxon>
    </lineage>
</organism>
<evidence type="ECO:0000313" key="1">
    <source>
        <dbReference type="EMBL" id="UXD22191.1"/>
    </source>
</evidence>
<dbReference type="EMBL" id="CP006868">
    <property type="protein sequence ID" value="UXD22191.1"/>
    <property type="molecule type" value="Genomic_DNA"/>
</dbReference>
<dbReference type="Proteomes" id="UP001063698">
    <property type="component" value="Chromosome"/>
</dbReference>
<dbReference type="AlphaFoldDB" id="A0A977KAU1"/>